<accession>A0A4Q7Y3L7</accession>
<evidence type="ECO:0000313" key="2">
    <source>
        <dbReference type="Proteomes" id="UP000292958"/>
    </source>
</evidence>
<reference evidence="1 2" key="1">
    <citation type="submission" date="2019-02" db="EMBL/GenBank/DDBJ databases">
        <title>Genomic Encyclopedia of Archaeal and Bacterial Type Strains, Phase II (KMG-II): from individual species to whole genera.</title>
        <authorList>
            <person name="Goeker M."/>
        </authorList>
    </citation>
    <scope>NUCLEOTIDE SEQUENCE [LARGE SCALE GENOMIC DNA]</scope>
    <source>
        <strain evidence="1 2">DSM 18101</strain>
    </source>
</reference>
<organism evidence="1 2">
    <name type="scientific">Edaphobacter modestus</name>
    <dbReference type="NCBI Taxonomy" id="388466"/>
    <lineage>
        <taxon>Bacteria</taxon>
        <taxon>Pseudomonadati</taxon>
        <taxon>Acidobacteriota</taxon>
        <taxon>Terriglobia</taxon>
        <taxon>Terriglobales</taxon>
        <taxon>Acidobacteriaceae</taxon>
        <taxon>Edaphobacter</taxon>
    </lineage>
</organism>
<keyword evidence="2" id="KW-1185">Reference proteome</keyword>
<dbReference type="AlphaFoldDB" id="A0A4Q7Y3L7"/>
<evidence type="ECO:0000313" key="1">
    <source>
        <dbReference type="EMBL" id="RZU30359.1"/>
    </source>
</evidence>
<dbReference type="EMBL" id="SHKW01000006">
    <property type="protein sequence ID" value="RZU30359.1"/>
    <property type="molecule type" value="Genomic_DNA"/>
</dbReference>
<proteinExistence type="predicted"/>
<comment type="caution">
    <text evidence="1">The sequence shown here is derived from an EMBL/GenBank/DDBJ whole genome shotgun (WGS) entry which is preliminary data.</text>
</comment>
<sequence>MDEAANGLVHLLLLLSTSTFHNSSQRPLATVLPPKGLCQLGLSGCTTCAAIIRRGSAVSENRYYLGSSPIVLKTDEDYSRLIQRLRQYLEVRNLSVLMGNGCSIPLGSPVIGDAGSLKGEFAKTKYQLTDSACQATALKTLEVLLPKAGKIGIEPLLTVLANIQANEQLLGHQTTIGGKPVSASDARSLEQLLKKWLFLKCKEVSETEDSKLRFHEELLRRILLRSTTLPRAKIFTLNYDLLIERALDNLGVLYFDGFLGTINRTLRTESYHYDLYYPGETTEGRVTRVDRVIHLYKLHGSTNWRRHGSKGAEVVIRHGSPQDTEYGDVMIYPSPLKVTEMNGYPYSEMFRHLSAQITQQQSVLLVIGYRFQDSHVNRLIYQALSIPSFVLVIVTPSLIEPAKGSEPGEEHEIWRLTQIDSKRILVIVGGEKGADGNYVSGAGTLQDFSTKLMPDISELNTEAKANEELAKILKKPSEPDAK</sequence>
<dbReference type="Pfam" id="PF13289">
    <property type="entry name" value="SIR2_2"/>
    <property type="match status" value="1"/>
</dbReference>
<protein>
    <submittedName>
        <fullName evidence="1">SIR2-like protein</fullName>
    </submittedName>
</protein>
<name>A0A4Q7Y3L7_9BACT</name>
<gene>
    <name evidence="1" type="ORF">BDD14_6146</name>
</gene>
<dbReference type="OrthoDB" id="9808492at2"/>
<dbReference type="Proteomes" id="UP000292958">
    <property type="component" value="Unassembled WGS sequence"/>
</dbReference>